<dbReference type="EMBL" id="CACRUS010000014">
    <property type="protein sequence ID" value="VYU41123.1"/>
    <property type="molecule type" value="Genomic_DNA"/>
</dbReference>
<sequence length="40" mass="5194">MKMFLWDRLRKCLFAEIDKDCLHFTQHKYMCEVDHKYKRW</sequence>
<protein>
    <submittedName>
        <fullName evidence="1">Uncharacterized protein</fullName>
    </submittedName>
</protein>
<evidence type="ECO:0000313" key="1">
    <source>
        <dbReference type="EMBL" id="VYU41123.1"/>
    </source>
</evidence>
<proteinExistence type="predicted"/>
<reference evidence="1" key="1">
    <citation type="submission" date="2019-11" db="EMBL/GenBank/DDBJ databases">
        <authorList>
            <person name="Feng L."/>
        </authorList>
    </citation>
    <scope>NUCLEOTIDE SEQUENCE</scope>
    <source>
        <strain evidence="1">PagglomeransLFYP105</strain>
    </source>
</reference>
<gene>
    <name evidence="1" type="ORF">PALFYP105_04153</name>
</gene>
<accession>A0A6N3ERE8</accession>
<name>A0A6N3ERE8_ENTAG</name>
<dbReference type="AlphaFoldDB" id="A0A6N3ERE8"/>
<organism evidence="1">
    <name type="scientific">Enterobacter agglomerans</name>
    <name type="common">Erwinia herbicola</name>
    <name type="synonym">Pantoea agglomerans</name>
    <dbReference type="NCBI Taxonomy" id="549"/>
    <lineage>
        <taxon>Bacteria</taxon>
        <taxon>Pseudomonadati</taxon>
        <taxon>Pseudomonadota</taxon>
        <taxon>Gammaproteobacteria</taxon>
        <taxon>Enterobacterales</taxon>
        <taxon>Erwiniaceae</taxon>
        <taxon>Pantoea</taxon>
        <taxon>Pantoea agglomerans group</taxon>
    </lineage>
</organism>